<dbReference type="InterPro" id="IPR052957">
    <property type="entry name" value="Auxin_embryo_med"/>
</dbReference>
<dbReference type="EnsemblPlants" id="EMT29060">
    <property type="protein sequence ID" value="EMT29060"/>
    <property type="gene ID" value="F775_23119"/>
</dbReference>
<dbReference type="AlphaFoldDB" id="M8BVJ9"/>
<proteinExistence type="predicted"/>
<dbReference type="PANTHER" id="PTHR32387">
    <property type="entry name" value="WU:FJ29H11"/>
    <property type="match status" value="1"/>
</dbReference>
<evidence type="ECO:0000313" key="1">
    <source>
        <dbReference type="EnsemblPlants" id="EMT29060"/>
    </source>
</evidence>
<name>M8BVJ9_AEGTA</name>
<accession>M8BVJ9</accession>
<dbReference type="PANTHER" id="PTHR32387:SF19">
    <property type="entry name" value="PROTEIN NO VEIN C-TERMINAL DOMAIN-CONTAINING PROTEIN"/>
    <property type="match status" value="1"/>
</dbReference>
<sequence length="379" mass="41838">MDVQGATGIALGWPVVPSSTSAHLQDQQLAVDQFQQKLLPAFVKVPVCTDGTILMSKKEDVFIPDDLLLKDLFDKLPNRSLFIWYPSSSLPSMSRAKLNNIHGSIGVQAISKAVGKNDSLTLENDSPTKAARCKVINVGMIKLVLAFLADPALDISAEERHKIVSCLLDVMVLETSEPITVGYNVKLSSGDVLDVKGTRKLRWGRESSKLYMQKSKRAPGYKEKLEFATKFADEISQGLLFEKAEHIPLLAEVVKICSFMDFYGTAVEHILKSKNLQLFPEDEEFLNTASLGRSRNPAVTFSGVALAHADTWSEVQVLKKHSFSGAILTLQIANSFSKQKQNLHSLKFSGITISTFHASDACHFEAQMPIVVYSLRKLI</sequence>
<organism evidence="1">
    <name type="scientific">Aegilops tauschii</name>
    <name type="common">Tausch's goatgrass</name>
    <name type="synonym">Aegilops squarrosa</name>
    <dbReference type="NCBI Taxonomy" id="37682"/>
    <lineage>
        <taxon>Eukaryota</taxon>
        <taxon>Viridiplantae</taxon>
        <taxon>Streptophyta</taxon>
        <taxon>Embryophyta</taxon>
        <taxon>Tracheophyta</taxon>
        <taxon>Spermatophyta</taxon>
        <taxon>Magnoliopsida</taxon>
        <taxon>Liliopsida</taxon>
        <taxon>Poales</taxon>
        <taxon>Poaceae</taxon>
        <taxon>BOP clade</taxon>
        <taxon>Pooideae</taxon>
        <taxon>Triticodae</taxon>
        <taxon>Triticeae</taxon>
        <taxon>Triticinae</taxon>
        <taxon>Aegilops</taxon>
    </lineage>
</organism>
<reference evidence="1" key="1">
    <citation type="submission" date="2015-06" db="UniProtKB">
        <authorList>
            <consortium name="EnsemblPlants"/>
        </authorList>
    </citation>
    <scope>IDENTIFICATION</scope>
</reference>
<protein>
    <submittedName>
        <fullName evidence="1">Uncharacterized protein</fullName>
    </submittedName>
</protein>